<dbReference type="EMBL" id="JXJT01000001">
    <property type="protein sequence ID" value="PCS04869.1"/>
    <property type="molecule type" value="Genomic_DNA"/>
</dbReference>
<reference evidence="1 4" key="1">
    <citation type="submission" date="2014-12" db="EMBL/GenBank/DDBJ databases">
        <title>Draft genome sequences of 10 type strains of Lactococcus.</title>
        <authorList>
            <person name="Sun Z."/>
            <person name="Zhong Z."/>
            <person name="Liu W."/>
            <person name="Zhang W."/>
            <person name="Zhang H."/>
        </authorList>
    </citation>
    <scope>NUCLEOTIDE SEQUENCE [LARGE SCALE GENOMIC DNA]</scope>
    <source>
        <strain evidence="1 4">DSM 22330</strain>
    </source>
</reference>
<proteinExistence type="predicted"/>
<sequence length="194" mass="21165">MPAKENKVVYGLENAHYAKLTFGENGAPTFAPPVALKGSVEFKMDPETNSVEFAADNDSQYFTEDENNGYSGTLTIANMPLSFRSDILGEVLDETDGTITELADAKFSPFALLFQFDGDETKTRHVLYYCNGSRASISSKTGKDISGVELPFKAKQLVIGDEKLIKTQTTSAESTKYNDWFKAVYVKGAQPAAG</sequence>
<dbReference type="STRING" id="1122154.SAMN02746068_01053"/>
<dbReference type="NCBIfam" id="TIGR01603">
    <property type="entry name" value="maj_tail_phi13"/>
    <property type="match status" value="1"/>
</dbReference>
<accession>A0A1K2HB93</accession>
<dbReference type="AlphaFoldDB" id="A0A1K2HB93"/>
<dbReference type="OrthoDB" id="9780018at2"/>
<reference evidence="2 3" key="2">
    <citation type="submission" date="2016-11" db="EMBL/GenBank/DDBJ databases">
        <authorList>
            <person name="Jaros S."/>
            <person name="Januszkiewicz K."/>
            <person name="Wedrychowicz H."/>
        </authorList>
    </citation>
    <scope>NUCLEOTIDE SEQUENCE [LARGE SCALE GENOMIC DNA]</scope>
    <source>
        <strain evidence="2 3">DSM 22330</strain>
    </source>
</reference>
<keyword evidence="4" id="KW-1185">Reference proteome</keyword>
<dbReference type="RefSeq" id="WP_031366173.1">
    <property type="nucleotide sequence ID" value="NZ_FPKS01000004.1"/>
</dbReference>
<dbReference type="Proteomes" id="UP000218979">
    <property type="component" value="Unassembled WGS sequence"/>
</dbReference>
<dbReference type="InterPro" id="IPR006490">
    <property type="entry name" value="Maj_tail_phi13"/>
</dbReference>
<protein>
    <submittedName>
        <fullName evidence="2">Phage major tail protein, phi13 family</fullName>
    </submittedName>
    <submittedName>
        <fullName evidence="1">Phi13 family phage major tail protein</fullName>
    </submittedName>
</protein>
<gene>
    <name evidence="1" type="ORF">RR45_GL000188</name>
    <name evidence="2" type="ORF">SAMN02746068_01053</name>
</gene>
<evidence type="ECO:0000313" key="4">
    <source>
        <dbReference type="Proteomes" id="UP000218979"/>
    </source>
</evidence>
<evidence type="ECO:0000313" key="2">
    <source>
        <dbReference type="EMBL" id="SFZ74027.1"/>
    </source>
</evidence>
<evidence type="ECO:0000313" key="1">
    <source>
        <dbReference type="EMBL" id="PCS04869.1"/>
    </source>
</evidence>
<organism evidence="2 3">
    <name type="scientific">Pseudolactococcus chungangensis CAU 28 = DSM 22330</name>
    <dbReference type="NCBI Taxonomy" id="1122154"/>
    <lineage>
        <taxon>Bacteria</taxon>
        <taxon>Bacillati</taxon>
        <taxon>Bacillota</taxon>
        <taxon>Bacilli</taxon>
        <taxon>Lactobacillales</taxon>
        <taxon>Streptococcaceae</taxon>
        <taxon>Pseudolactococcus</taxon>
    </lineage>
</organism>
<dbReference type="EMBL" id="FPKS01000004">
    <property type="protein sequence ID" value="SFZ74027.1"/>
    <property type="molecule type" value="Genomic_DNA"/>
</dbReference>
<name>A0A1K2HB93_9LACT</name>
<evidence type="ECO:0000313" key="3">
    <source>
        <dbReference type="Proteomes" id="UP000185655"/>
    </source>
</evidence>
<dbReference type="Proteomes" id="UP000185655">
    <property type="component" value="Unassembled WGS sequence"/>
</dbReference>